<comment type="subcellular location">
    <subcellularLocation>
        <location evidence="1">Cell membrane</location>
        <topology evidence="1">Multi-pass membrane protein</topology>
    </subcellularLocation>
</comment>
<evidence type="ECO:0000259" key="7">
    <source>
        <dbReference type="Pfam" id="PF07694"/>
    </source>
</evidence>
<gene>
    <name evidence="8" type="ORF">PFRI_40000</name>
</gene>
<keyword evidence="4 6" id="KW-1133">Transmembrane helix</keyword>
<organism evidence="8 9">
    <name type="scientific">Planktotalea frisia</name>
    <dbReference type="NCBI Taxonomy" id="696762"/>
    <lineage>
        <taxon>Bacteria</taxon>
        <taxon>Pseudomonadati</taxon>
        <taxon>Pseudomonadota</taxon>
        <taxon>Alphaproteobacteria</taxon>
        <taxon>Rhodobacterales</taxon>
        <taxon>Paracoccaceae</taxon>
        <taxon>Planktotalea</taxon>
    </lineage>
</organism>
<protein>
    <submittedName>
        <fullName evidence="8">5TMR of 5TMR-LYT</fullName>
    </submittedName>
</protein>
<keyword evidence="9" id="KW-1185">Reference proteome</keyword>
<proteinExistence type="predicted"/>
<dbReference type="InterPro" id="IPR011620">
    <property type="entry name" value="Sig_transdc_His_kinase_LytS_TM"/>
</dbReference>
<keyword evidence="5 6" id="KW-0472">Membrane</keyword>
<feature type="transmembrane region" description="Helical" evidence="6">
    <location>
        <begin position="7"/>
        <end position="28"/>
    </location>
</feature>
<evidence type="ECO:0000313" key="8">
    <source>
        <dbReference type="EMBL" id="OJI91784.1"/>
    </source>
</evidence>
<dbReference type="GO" id="GO:0005886">
    <property type="term" value="C:plasma membrane"/>
    <property type="evidence" value="ECO:0007669"/>
    <property type="project" value="UniProtKB-SubCell"/>
</dbReference>
<dbReference type="Proteomes" id="UP000184514">
    <property type="component" value="Unassembled WGS sequence"/>
</dbReference>
<dbReference type="EMBL" id="MLCB01000218">
    <property type="protein sequence ID" value="OJI91784.1"/>
    <property type="molecule type" value="Genomic_DNA"/>
</dbReference>
<feature type="domain" description="Signal transduction histidine kinase 5TM receptor LytS transmembrane region" evidence="7">
    <location>
        <begin position="35"/>
        <end position="184"/>
    </location>
</feature>
<dbReference type="Pfam" id="PF07694">
    <property type="entry name" value="5TM-5TMR_LYT"/>
    <property type="match status" value="1"/>
</dbReference>
<feature type="transmembrane region" description="Helical" evidence="6">
    <location>
        <begin position="165"/>
        <end position="184"/>
    </location>
</feature>
<dbReference type="GO" id="GO:0071555">
    <property type="term" value="P:cell wall organization"/>
    <property type="evidence" value="ECO:0007669"/>
    <property type="project" value="InterPro"/>
</dbReference>
<evidence type="ECO:0000256" key="5">
    <source>
        <dbReference type="ARBA" id="ARBA00023136"/>
    </source>
</evidence>
<name>A0A1L9NRL8_9RHOB</name>
<evidence type="ECO:0000256" key="3">
    <source>
        <dbReference type="ARBA" id="ARBA00022692"/>
    </source>
</evidence>
<sequence length="404" mass="45385">MLYFATIWFDLVGSLALIFVLSMAYGHIQRLFLSRYYAEILMGVAFGGVAWLQMNMPLEPMDGLIIDLRNVPLALCAAFLGWRASLICFLIAAGTRFHIGGIGLPSAILAMLIVWAVAALWEKVTRSFPERRLHHMFLLSLLISAHLNAAWILPEEARNWFLTNASLPFTILNAISITLGGYLLNVEQQRIAKEGRIAASIMYDPDHGAWTKPAFEREVKLRVNAGTMQTPAGLLVVRIRHANFLFSMVPNFWHDKVLGLLHMRLKDTFENADLVFSMGTSALAIPLNADQFLRKGELEDSVKRLMEKDKFEFSADVKKLIAVDSEAFEWSVEQSLDDVIESAKSSFLALRTTPQKAMLRREDLTSLAKKRSAGKQNVFNSFPRTNNEVLFGKAAFLMKLNESG</sequence>
<dbReference type="STRING" id="696762.PFRI_40000"/>
<evidence type="ECO:0000256" key="6">
    <source>
        <dbReference type="SAM" id="Phobius"/>
    </source>
</evidence>
<comment type="caution">
    <text evidence="8">The sequence shown here is derived from an EMBL/GenBank/DDBJ whole genome shotgun (WGS) entry which is preliminary data.</text>
</comment>
<keyword evidence="2" id="KW-1003">Cell membrane</keyword>
<evidence type="ECO:0000256" key="2">
    <source>
        <dbReference type="ARBA" id="ARBA00022475"/>
    </source>
</evidence>
<dbReference type="AlphaFoldDB" id="A0A1L9NRL8"/>
<feature type="transmembrane region" description="Helical" evidence="6">
    <location>
        <begin position="34"/>
        <end position="52"/>
    </location>
</feature>
<evidence type="ECO:0000256" key="1">
    <source>
        <dbReference type="ARBA" id="ARBA00004651"/>
    </source>
</evidence>
<feature type="transmembrane region" description="Helical" evidence="6">
    <location>
        <begin position="99"/>
        <end position="121"/>
    </location>
</feature>
<feature type="transmembrane region" description="Helical" evidence="6">
    <location>
        <begin position="133"/>
        <end position="153"/>
    </location>
</feature>
<accession>A0A1L9NRL8</accession>
<evidence type="ECO:0000313" key="9">
    <source>
        <dbReference type="Proteomes" id="UP000184514"/>
    </source>
</evidence>
<dbReference type="GO" id="GO:0000155">
    <property type="term" value="F:phosphorelay sensor kinase activity"/>
    <property type="evidence" value="ECO:0007669"/>
    <property type="project" value="InterPro"/>
</dbReference>
<evidence type="ECO:0000256" key="4">
    <source>
        <dbReference type="ARBA" id="ARBA00022989"/>
    </source>
</evidence>
<feature type="transmembrane region" description="Helical" evidence="6">
    <location>
        <begin position="73"/>
        <end position="93"/>
    </location>
</feature>
<keyword evidence="3 6" id="KW-0812">Transmembrane</keyword>
<reference evidence="8 9" key="1">
    <citation type="submission" date="2016-10" db="EMBL/GenBank/DDBJ databases">
        <title>Genome sequence of Planktotalea frisia SH6-1.</title>
        <authorList>
            <person name="Poehlein A."/>
            <person name="Bakenhus I."/>
            <person name="Voget S."/>
            <person name="Brinkhoff T."/>
            <person name="Simon M."/>
        </authorList>
    </citation>
    <scope>NUCLEOTIDE SEQUENCE [LARGE SCALE GENOMIC DNA]</scope>
    <source>
        <strain evidence="8 9">SH6-1</strain>
    </source>
</reference>